<evidence type="ECO:0000256" key="3">
    <source>
        <dbReference type="ARBA" id="ARBA00023136"/>
    </source>
</evidence>
<name>A0A7G5IGY4_9SPHN</name>
<dbReference type="GO" id="GO:0019867">
    <property type="term" value="C:outer membrane"/>
    <property type="evidence" value="ECO:0007669"/>
    <property type="project" value="InterPro"/>
</dbReference>
<dbReference type="Proteomes" id="UP000515292">
    <property type="component" value="Chromosome"/>
</dbReference>
<accession>A0A7G5IGY4</accession>
<keyword evidence="3" id="KW-0472">Membrane</keyword>
<dbReference type="AlphaFoldDB" id="A0A7G5IGY4"/>
<feature type="signal peptide" evidence="4">
    <location>
        <begin position="1"/>
        <end position="35"/>
    </location>
</feature>
<dbReference type="Pfam" id="PF01103">
    <property type="entry name" value="Omp85"/>
    <property type="match status" value="1"/>
</dbReference>
<dbReference type="KEGG" id="sand:H3309_15145"/>
<dbReference type="Gene3D" id="2.40.160.50">
    <property type="entry name" value="membrane protein fhac: a member of the omp85/tpsb transporter family"/>
    <property type="match status" value="1"/>
</dbReference>
<keyword evidence="4" id="KW-0732">Signal</keyword>
<evidence type="ECO:0000259" key="5">
    <source>
        <dbReference type="Pfam" id="PF01103"/>
    </source>
</evidence>
<organism evidence="6 7">
    <name type="scientific">Sandaracinobacteroides saxicola</name>
    <dbReference type="NCBI Taxonomy" id="2759707"/>
    <lineage>
        <taxon>Bacteria</taxon>
        <taxon>Pseudomonadati</taxon>
        <taxon>Pseudomonadota</taxon>
        <taxon>Alphaproteobacteria</taxon>
        <taxon>Sphingomonadales</taxon>
        <taxon>Sphingosinicellaceae</taxon>
        <taxon>Sandaracinobacteroides</taxon>
    </lineage>
</organism>
<dbReference type="PANTHER" id="PTHR12815">
    <property type="entry name" value="SORTING AND ASSEMBLY MACHINERY SAMM50 PROTEIN FAMILY MEMBER"/>
    <property type="match status" value="1"/>
</dbReference>
<feature type="domain" description="Bacterial surface antigen (D15)" evidence="5">
    <location>
        <begin position="428"/>
        <end position="677"/>
    </location>
</feature>
<evidence type="ECO:0000313" key="6">
    <source>
        <dbReference type="EMBL" id="QMW22626.1"/>
    </source>
</evidence>
<proteinExistence type="predicted"/>
<evidence type="ECO:0000256" key="4">
    <source>
        <dbReference type="SAM" id="SignalP"/>
    </source>
</evidence>
<evidence type="ECO:0000313" key="7">
    <source>
        <dbReference type="Proteomes" id="UP000515292"/>
    </source>
</evidence>
<gene>
    <name evidence="6" type="ORF">H3309_15145</name>
</gene>
<comment type="subcellular location">
    <subcellularLocation>
        <location evidence="1">Membrane</location>
    </subcellularLocation>
</comment>
<sequence>MVKSRATMEKPGGMRGGVLGSLTCTMLLVAAPLHAQTAPPLPADAVPEVPAATETLPPLDPVIPDTPPLLQPLTPLGSFDATPAATSALTGETAEATARYGVTIEGLDPLRLTGTLKAVSELWKGRNRPATAGQLASRIKLDTVTMRTLLESEGHYGAVIDSSITPRAARGGTSPDNAGGADVLLRAEPGKPYVWSSITLDAIPPGRGDLALIFGLKVGQTIRAAEVEKAEADYRLRLANIGFPFADLGPRDVEIDDATQTGSYLLTGTSGPIGRIGRIRMEGYAPFGVDHAQVIARFRPGDRYSAVLTEDFRRALVQTQLFAGVTIKPVDTGERTPEGDAITDIVVNGNQGPLRALAGQAGYSTSEGVRVEAQWRHRNLVKPEGQSTARIVAGTIEQALGAEIRLGNFRQRDRTVVGLAEFANITRPAFQAKTLTVAARISRDSTPIWQKRWTWSAGFELVGSDERDRSAGRDALGRRQYLVAALPLQLGFDTSDDLLDPTSGYRLTARVSPEAALQGGRFRSYARLQGDVSGYQRAGPIVIAGRIRLGSITGIDRAEVAPTRRLYAGGGGSVRGYDFQGVGPRSASNTPLGGLSLVEGSVEARYRFGDFGAVAFVDAGQAYESSTPSFSGIQYGAGVGGRYYTPFGPLRFDIARAINRRPFDPKFAIYISIGQSF</sequence>
<dbReference type="InterPro" id="IPR039910">
    <property type="entry name" value="D15-like"/>
</dbReference>
<evidence type="ECO:0000256" key="2">
    <source>
        <dbReference type="ARBA" id="ARBA00022452"/>
    </source>
</evidence>
<evidence type="ECO:0000256" key="1">
    <source>
        <dbReference type="ARBA" id="ARBA00004370"/>
    </source>
</evidence>
<dbReference type="RefSeq" id="WP_182295691.1">
    <property type="nucleotide sequence ID" value="NZ_CP059851.1"/>
</dbReference>
<dbReference type="PANTHER" id="PTHR12815:SF42">
    <property type="entry name" value="BACTERIAL SURFACE ANTIGEN (D15) DOMAIN-CONTAINING PROTEIN"/>
    <property type="match status" value="1"/>
</dbReference>
<dbReference type="Gene3D" id="3.10.20.310">
    <property type="entry name" value="membrane protein fhac"/>
    <property type="match status" value="1"/>
</dbReference>
<dbReference type="EMBL" id="CP059851">
    <property type="protein sequence ID" value="QMW22626.1"/>
    <property type="molecule type" value="Genomic_DNA"/>
</dbReference>
<dbReference type="InterPro" id="IPR000184">
    <property type="entry name" value="Bac_surfAg_D15"/>
</dbReference>
<keyword evidence="2" id="KW-0812">Transmembrane</keyword>
<feature type="chain" id="PRO_5028931819" evidence="4">
    <location>
        <begin position="36"/>
        <end position="677"/>
    </location>
</feature>
<reference evidence="6 7" key="1">
    <citation type="submission" date="2020-07" db="EMBL/GenBank/DDBJ databases">
        <title>Complete genome sequence for Sandaracinobacter sp. M6.</title>
        <authorList>
            <person name="Tang Y."/>
            <person name="Liu Q."/>
            <person name="Guo Z."/>
            <person name="Lei P."/>
            <person name="Huang B."/>
        </authorList>
    </citation>
    <scope>NUCLEOTIDE SEQUENCE [LARGE SCALE GENOMIC DNA]</scope>
    <source>
        <strain evidence="6 7">M6</strain>
    </source>
</reference>
<keyword evidence="7" id="KW-1185">Reference proteome</keyword>
<protein>
    <submittedName>
        <fullName evidence="6">BamA/TamA family outer membrane protein</fullName>
    </submittedName>
</protein>
<keyword evidence="2" id="KW-1134">Transmembrane beta strand</keyword>